<evidence type="ECO:0000313" key="1">
    <source>
        <dbReference type="EMBL" id="NEM97649.1"/>
    </source>
</evidence>
<protein>
    <submittedName>
        <fullName evidence="1">DUF3575 domain-containing protein</fullName>
    </submittedName>
</protein>
<dbReference type="EMBL" id="JAAGWD010000003">
    <property type="protein sequence ID" value="NEM97649.1"/>
    <property type="molecule type" value="Genomic_DNA"/>
</dbReference>
<dbReference type="Proteomes" id="UP000474777">
    <property type="component" value="Unassembled WGS sequence"/>
</dbReference>
<dbReference type="AlphaFoldDB" id="A0A6B3LLI0"/>
<reference evidence="1 2" key="1">
    <citation type="submission" date="2020-02" db="EMBL/GenBank/DDBJ databases">
        <authorList>
            <person name="Kim M.K."/>
        </authorList>
    </citation>
    <scope>NUCLEOTIDE SEQUENCE [LARGE SCALE GENOMIC DNA]</scope>
    <source>
        <strain evidence="1 2">BT327</strain>
    </source>
</reference>
<dbReference type="Pfam" id="PF12099">
    <property type="entry name" value="DUF3575"/>
    <property type="match status" value="1"/>
</dbReference>
<evidence type="ECO:0000313" key="2">
    <source>
        <dbReference type="Proteomes" id="UP000474777"/>
    </source>
</evidence>
<keyword evidence="2" id="KW-1185">Reference proteome</keyword>
<accession>A0A6B3LLI0</accession>
<gene>
    <name evidence="1" type="ORF">GXP69_08080</name>
</gene>
<comment type="caution">
    <text evidence="1">The sequence shown here is derived from an EMBL/GenBank/DDBJ whole genome shotgun (WGS) entry which is preliminary data.</text>
</comment>
<proteinExistence type="predicted"/>
<organism evidence="1 2">
    <name type="scientific">Pontibacter burrus</name>
    <dbReference type="NCBI Taxonomy" id="2704466"/>
    <lineage>
        <taxon>Bacteria</taxon>
        <taxon>Pseudomonadati</taxon>
        <taxon>Bacteroidota</taxon>
        <taxon>Cytophagia</taxon>
        <taxon>Cytophagales</taxon>
        <taxon>Hymenobacteraceae</taxon>
        <taxon>Pontibacter</taxon>
    </lineage>
</organism>
<dbReference type="InterPro" id="IPR021958">
    <property type="entry name" value="DUF3575"/>
</dbReference>
<sequence length="241" mass="26699">MPDTEVFRKNSVKMNLSSLAFRNYSFTYERTLARKITFVAGYSFMPSSQISSLPIVDKAIEIADISSDEETDSFEEDLKKGNVGTSAITGELRFYSGKKAGARGLYVSLYGRYTTVDLSYLDTYVGDFDIEHDLPYNAELKGFGGGIMFGAQWLIAKRVTLDWYIVGAHYGKLSGNLSALTDLSMLTEQERADLKTEVEDLFTIGDKKYVDATIKDNGMFGKLNGPFGGVRAFGFNLGIAF</sequence>
<name>A0A6B3LLI0_9BACT</name>